<accession>A0A4S8INX5</accession>
<evidence type="ECO:0000313" key="2">
    <source>
        <dbReference type="EMBL" id="THU49302.1"/>
    </source>
</evidence>
<dbReference type="EMBL" id="PYDT01000009">
    <property type="protein sequence ID" value="THU49302.1"/>
    <property type="molecule type" value="Genomic_DNA"/>
</dbReference>
<dbReference type="Proteomes" id="UP000317650">
    <property type="component" value="Chromosome 6"/>
</dbReference>
<proteinExistence type="predicted"/>
<protein>
    <submittedName>
        <fullName evidence="2">Uncharacterized protein</fullName>
    </submittedName>
</protein>
<gene>
    <name evidence="2" type="ORF">C4D60_Mb06t08120</name>
</gene>
<dbReference type="AlphaFoldDB" id="A0A4S8INX5"/>
<keyword evidence="3" id="KW-1185">Reference proteome</keyword>
<reference evidence="2 3" key="1">
    <citation type="journal article" date="2019" name="Nat. Plants">
        <title>Genome sequencing of Musa balbisiana reveals subgenome evolution and function divergence in polyploid bananas.</title>
        <authorList>
            <person name="Yao X."/>
        </authorList>
    </citation>
    <scope>NUCLEOTIDE SEQUENCE [LARGE SCALE GENOMIC DNA]</scope>
    <source>
        <strain evidence="3">cv. DH-PKW</strain>
        <tissue evidence="2">Leaves</tissue>
    </source>
</reference>
<feature type="compositionally biased region" description="Low complexity" evidence="1">
    <location>
        <begin position="1"/>
        <end position="16"/>
    </location>
</feature>
<evidence type="ECO:0000313" key="3">
    <source>
        <dbReference type="Proteomes" id="UP000317650"/>
    </source>
</evidence>
<name>A0A4S8INX5_MUSBA</name>
<feature type="compositionally biased region" description="Acidic residues" evidence="1">
    <location>
        <begin position="82"/>
        <end position="91"/>
    </location>
</feature>
<sequence>MPVDQISSSLQSSSIISGGGGGRGAAAVEVEEDGAAALGAPEVGGGEHDRGQPASTMDGVAMGLTGDLSPSSASEDKHELGDDNDEDEAYP</sequence>
<feature type="region of interest" description="Disordered" evidence="1">
    <location>
        <begin position="1"/>
        <end position="91"/>
    </location>
</feature>
<organism evidence="2 3">
    <name type="scientific">Musa balbisiana</name>
    <name type="common">Banana</name>
    <dbReference type="NCBI Taxonomy" id="52838"/>
    <lineage>
        <taxon>Eukaryota</taxon>
        <taxon>Viridiplantae</taxon>
        <taxon>Streptophyta</taxon>
        <taxon>Embryophyta</taxon>
        <taxon>Tracheophyta</taxon>
        <taxon>Spermatophyta</taxon>
        <taxon>Magnoliopsida</taxon>
        <taxon>Liliopsida</taxon>
        <taxon>Zingiberales</taxon>
        <taxon>Musaceae</taxon>
        <taxon>Musa</taxon>
    </lineage>
</organism>
<comment type="caution">
    <text evidence="2">The sequence shown here is derived from an EMBL/GenBank/DDBJ whole genome shotgun (WGS) entry which is preliminary data.</text>
</comment>
<evidence type="ECO:0000256" key="1">
    <source>
        <dbReference type="SAM" id="MobiDB-lite"/>
    </source>
</evidence>